<accession>A0ABR2F2D2</accession>
<comment type="caution">
    <text evidence="2">The sequence shown here is derived from an EMBL/GenBank/DDBJ whole genome shotgun (WGS) entry which is preliminary data.</text>
</comment>
<reference evidence="2 3" key="1">
    <citation type="journal article" date="2024" name="G3 (Bethesda)">
        <title>Genome assembly of Hibiscus sabdariffa L. provides insights into metabolisms of medicinal natural products.</title>
        <authorList>
            <person name="Kim T."/>
        </authorList>
    </citation>
    <scope>NUCLEOTIDE SEQUENCE [LARGE SCALE GENOMIC DNA]</scope>
    <source>
        <strain evidence="2">TK-2024</strain>
        <tissue evidence="2">Old leaves</tissue>
    </source>
</reference>
<dbReference type="EMBL" id="JBBPBM010000009">
    <property type="protein sequence ID" value="KAK8569114.1"/>
    <property type="molecule type" value="Genomic_DNA"/>
</dbReference>
<proteinExistence type="predicted"/>
<keyword evidence="1" id="KW-0732">Signal</keyword>
<dbReference type="Proteomes" id="UP001472677">
    <property type="component" value="Unassembled WGS sequence"/>
</dbReference>
<organism evidence="2 3">
    <name type="scientific">Hibiscus sabdariffa</name>
    <name type="common">roselle</name>
    <dbReference type="NCBI Taxonomy" id="183260"/>
    <lineage>
        <taxon>Eukaryota</taxon>
        <taxon>Viridiplantae</taxon>
        <taxon>Streptophyta</taxon>
        <taxon>Embryophyta</taxon>
        <taxon>Tracheophyta</taxon>
        <taxon>Spermatophyta</taxon>
        <taxon>Magnoliopsida</taxon>
        <taxon>eudicotyledons</taxon>
        <taxon>Gunneridae</taxon>
        <taxon>Pentapetalae</taxon>
        <taxon>rosids</taxon>
        <taxon>malvids</taxon>
        <taxon>Malvales</taxon>
        <taxon>Malvaceae</taxon>
        <taxon>Malvoideae</taxon>
        <taxon>Hibiscus</taxon>
    </lineage>
</organism>
<keyword evidence="3" id="KW-1185">Reference proteome</keyword>
<evidence type="ECO:0000256" key="1">
    <source>
        <dbReference type="SAM" id="SignalP"/>
    </source>
</evidence>
<feature type="signal peptide" evidence="1">
    <location>
        <begin position="1"/>
        <end position="24"/>
    </location>
</feature>
<evidence type="ECO:0000313" key="3">
    <source>
        <dbReference type="Proteomes" id="UP001472677"/>
    </source>
</evidence>
<name>A0ABR2F2D2_9ROSI</name>
<feature type="chain" id="PRO_5045441134" evidence="1">
    <location>
        <begin position="25"/>
        <end position="90"/>
    </location>
</feature>
<evidence type="ECO:0000313" key="2">
    <source>
        <dbReference type="EMBL" id="KAK8569114.1"/>
    </source>
</evidence>
<sequence length="90" mass="9843">MLSSYEVWITVLDWLNCWLPLLSSCEDGIHLTVITWLGVGIKINGLISGDEDDVALTSGDEDVVALTGGDDDVVVMLYVALLICKIKFEN</sequence>
<gene>
    <name evidence="2" type="ORF">V6N12_007646</name>
</gene>
<protein>
    <submittedName>
        <fullName evidence="2">Uncharacterized protein</fullName>
    </submittedName>
</protein>